<dbReference type="EMBL" id="AP022614">
    <property type="protein sequence ID" value="BBZ44822.1"/>
    <property type="molecule type" value="Genomic_DNA"/>
</dbReference>
<dbReference type="InterPro" id="IPR036661">
    <property type="entry name" value="Luciferase-like_sf"/>
</dbReference>
<proteinExistence type="predicted"/>
<dbReference type="Gene3D" id="3.20.20.30">
    <property type="entry name" value="Luciferase-like domain"/>
    <property type="match status" value="1"/>
</dbReference>
<dbReference type="InterPro" id="IPR011251">
    <property type="entry name" value="Luciferase-like_dom"/>
</dbReference>
<dbReference type="PANTHER" id="PTHR42847:SF4">
    <property type="entry name" value="ALKANESULFONATE MONOOXYGENASE-RELATED"/>
    <property type="match status" value="1"/>
</dbReference>
<dbReference type="Pfam" id="PF00296">
    <property type="entry name" value="Bac_luciferase"/>
    <property type="match status" value="1"/>
</dbReference>
<dbReference type="InterPro" id="IPR019921">
    <property type="entry name" value="Lucif-like_OxRdtase_Rv2161c"/>
</dbReference>
<keyword evidence="3" id="KW-1185">Reference proteome</keyword>
<name>A0A7I7YUC7_9MYCO</name>
<dbReference type="NCBIfam" id="TIGR03619">
    <property type="entry name" value="F420_Rv2161c"/>
    <property type="match status" value="1"/>
</dbReference>
<sequence>MARDPQISLYLRTFTDGPQHDWAATLASAQAMDIAGIDRVVVSDHVVFGENLEAYADPSVGGASGGRQPTGPDGSWLEPLIVLTAIAAGTERIRLGTSILLAALRRPAVLAKQLATLDVLSGGRIDLGVGVGWQREEYDAAGLPFARRGRLLDHTLEVCKTLWTEQRASYDSPELSFDAIHQMPKPVQPGGVPCWISGTVNDAVARRIARFGSGWIPWGSAFADLPAAIVAMKDKVRAHGGDPSDLQVQGAARAVKRDGGSIDYEASVAPVPGLVAVGVTDVRFTIAVPERGDRAVEVLSPLVDAFRDVTGLNRSPG</sequence>
<evidence type="ECO:0000259" key="1">
    <source>
        <dbReference type="Pfam" id="PF00296"/>
    </source>
</evidence>
<dbReference type="Proteomes" id="UP000467105">
    <property type="component" value="Chromosome"/>
</dbReference>
<gene>
    <name evidence="2" type="ORF">MPRM_21030</name>
</gene>
<evidence type="ECO:0000313" key="2">
    <source>
        <dbReference type="EMBL" id="BBZ44822.1"/>
    </source>
</evidence>
<dbReference type="SUPFAM" id="SSF51679">
    <property type="entry name" value="Bacterial luciferase-like"/>
    <property type="match status" value="1"/>
</dbReference>
<dbReference type="GO" id="GO:0008726">
    <property type="term" value="F:alkanesulfonate monooxygenase activity"/>
    <property type="evidence" value="ECO:0007669"/>
    <property type="project" value="TreeGrafter"/>
</dbReference>
<reference evidence="2 3" key="1">
    <citation type="journal article" date="2019" name="Emerg. Microbes Infect.">
        <title>Comprehensive subspecies identification of 175 nontuberculous mycobacteria species based on 7547 genomic profiles.</title>
        <authorList>
            <person name="Matsumoto Y."/>
            <person name="Kinjo T."/>
            <person name="Motooka D."/>
            <person name="Nabeya D."/>
            <person name="Jung N."/>
            <person name="Uechi K."/>
            <person name="Horii T."/>
            <person name="Iida T."/>
            <person name="Fujita J."/>
            <person name="Nakamura S."/>
        </authorList>
    </citation>
    <scope>NUCLEOTIDE SEQUENCE [LARGE SCALE GENOMIC DNA]</scope>
    <source>
        <strain evidence="2 3">JCM 14742</strain>
    </source>
</reference>
<dbReference type="PANTHER" id="PTHR42847">
    <property type="entry name" value="ALKANESULFONATE MONOOXYGENASE"/>
    <property type="match status" value="1"/>
</dbReference>
<dbReference type="GO" id="GO:0046306">
    <property type="term" value="P:alkanesulfonate catabolic process"/>
    <property type="evidence" value="ECO:0007669"/>
    <property type="project" value="TreeGrafter"/>
</dbReference>
<accession>A0A7I7YUC7</accession>
<dbReference type="InterPro" id="IPR050172">
    <property type="entry name" value="SsuD_RutA_monooxygenase"/>
</dbReference>
<protein>
    <submittedName>
        <fullName evidence="2">LLM class F420-dependent oxidoreductase</fullName>
    </submittedName>
</protein>
<dbReference type="AlphaFoldDB" id="A0A7I7YUC7"/>
<organism evidence="2 3">
    <name type="scientific">Mycobacterium parmense</name>
    <dbReference type="NCBI Taxonomy" id="185642"/>
    <lineage>
        <taxon>Bacteria</taxon>
        <taxon>Bacillati</taxon>
        <taxon>Actinomycetota</taxon>
        <taxon>Actinomycetes</taxon>
        <taxon>Mycobacteriales</taxon>
        <taxon>Mycobacteriaceae</taxon>
        <taxon>Mycobacterium</taxon>
        <taxon>Mycobacterium simiae complex</taxon>
    </lineage>
</organism>
<feature type="domain" description="Luciferase-like" evidence="1">
    <location>
        <begin position="18"/>
        <end position="250"/>
    </location>
</feature>
<evidence type="ECO:0000313" key="3">
    <source>
        <dbReference type="Proteomes" id="UP000467105"/>
    </source>
</evidence>